<dbReference type="Pfam" id="PF02934">
    <property type="entry name" value="GatB_N"/>
    <property type="match status" value="1"/>
</dbReference>
<dbReference type="NCBIfam" id="TIGR00133">
    <property type="entry name" value="gatB"/>
    <property type="match status" value="1"/>
</dbReference>
<dbReference type="InterPro" id="IPR014746">
    <property type="entry name" value="Gln_synth/guanido_kin_cat_dom"/>
</dbReference>
<proteinExistence type="inferred from homology"/>
<dbReference type="Gene3D" id="1.10.10.410">
    <property type="match status" value="1"/>
</dbReference>
<dbReference type="NCBIfam" id="NF004012">
    <property type="entry name" value="PRK05477.1-2"/>
    <property type="match status" value="1"/>
</dbReference>
<name>A0A3D5Q907_FLESI</name>
<dbReference type="HAMAP" id="MF_00121">
    <property type="entry name" value="GatB"/>
    <property type="match status" value="1"/>
</dbReference>
<evidence type="ECO:0000313" key="13">
    <source>
        <dbReference type="EMBL" id="HCW92130.1"/>
    </source>
</evidence>
<evidence type="ECO:0000256" key="1">
    <source>
        <dbReference type="ARBA" id="ARBA00005306"/>
    </source>
</evidence>
<dbReference type="PANTHER" id="PTHR11659">
    <property type="entry name" value="GLUTAMYL-TRNA GLN AMIDOTRANSFERASE SUBUNIT B MITOCHONDRIAL AND PROKARYOTIC PET112-RELATED"/>
    <property type="match status" value="1"/>
</dbReference>
<evidence type="ECO:0000256" key="4">
    <source>
        <dbReference type="ARBA" id="ARBA00022598"/>
    </source>
</evidence>
<dbReference type="GO" id="GO:0016740">
    <property type="term" value="F:transferase activity"/>
    <property type="evidence" value="ECO:0007669"/>
    <property type="project" value="UniProtKB-KW"/>
</dbReference>
<evidence type="ECO:0000256" key="11">
    <source>
        <dbReference type="HAMAP-Rule" id="MF_00121"/>
    </source>
</evidence>
<dbReference type="GO" id="GO:0005524">
    <property type="term" value="F:ATP binding"/>
    <property type="evidence" value="ECO:0007669"/>
    <property type="project" value="UniProtKB-KW"/>
</dbReference>
<dbReference type="NCBIfam" id="NF004015">
    <property type="entry name" value="PRK05477.1-5"/>
    <property type="match status" value="1"/>
</dbReference>
<dbReference type="SMART" id="SM00845">
    <property type="entry name" value="GatB_Yqey"/>
    <property type="match status" value="1"/>
</dbReference>
<comment type="similarity">
    <text evidence="1 11">Belongs to the GatB/GatE family. GatB subfamily.</text>
</comment>
<keyword evidence="6 11" id="KW-0067">ATP-binding</keyword>
<dbReference type="InterPro" id="IPR006075">
    <property type="entry name" value="Asn/Gln-tRNA_Trfase_suB/E_cat"/>
</dbReference>
<dbReference type="GO" id="GO:0050567">
    <property type="term" value="F:glutaminyl-tRNA synthase (glutamine-hydrolyzing) activity"/>
    <property type="evidence" value="ECO:0007669"/>
    <property type="project" value="UniProtKB-UniRule"/>
</dbReference>
<evidence type="ECO:0000256" key="8">
    <source>
        <dbReference type="ARBA" id="ARBA00024799"/>
    </source>
</evidence>
<dbReference type="FunFam" id="1.10.10.410:FF:000001">
    <property type="entry name" value="Aspartyl/glutamyl-tRNA(Asn/Gln) amidotransferase subunit B"/>
    <property type="match status" value="1"/>
</dbReference>
<reference evidence="13 14" key="1">
    <citation type="journal article" date="2018" name="Nat. Biotechnol.">
        <title>A standardized bacterial taxonomy based on genome phylogeny substantially revises the tree of life.</title>
        <authorList>
            <person name="Parks D.H."/>
            <person name="Chuvochina M."/>
            <person name="Waite D.W."/>
            <person name="Rinke C."/>
            <person name="Skarshewski A."/>
            <person name="Chaumeil P.A."/>
            <person name="Hugenholtz P."/>
        </authorList>
    </citation>
    <scope>NUCLEOTIDE SEQUENCE [LARGE SCALE GENOMIC DNA]</scope>
    <source>
        <strain evidence="13">UBA8672</strain>
    </source>
</reference>
<evidence type="ECO:0000256" key="9">
    <source>
        <dbReference type="ARBA" id="ARBA00047380"/>
    </source>
</evidence>
<dbReference type="Pfam" id="PF02637">
    <property type="entry name" value="GatB_Yqey"/>
    <property type="match status" value="1"/>
</dbReference>
<evidence type="ECO:0000256" key="5">
    <source>
        <dbReference type="ARBA" id="ARBA00022741"/>
    </source>
</evidence>
<comment type="catalytic activity">
    <reaction evidence="9 11">
        <text>L-aspartyl-tRNA(Asn) + L-glutamine + ATP + H2O = L-asparaginyl-tRNA(Asn) + L-glutamate + ADP + phosphate + 2 H(+)</text>
        <dbReference type="Rhea" id="RHEA:14513"/>
        <dbReference type="Rhea" id="RHEA-COMP:9674"/>
        <dbReference type="Rhea" id="RHEA-COMP:9677"/>
        <dbReference type="ChEBI" id="CHEBI:15377"/>
        <dbReference type="ChEBI" id="CHEBI:15378"/>
        <dbReference type="ChEBI" id="CHEBI:29985"/>
        <dbReference type="ChEBI" id="CHEBI:30616"/>
        <dbReference type="ChEBI" id="CHEBI:43474"/>
        <dbReference type="ChEBI" id="CHEBI:58359"/>
        <dbReference type="ChEBI" id="CHEBI:78515"/>
        <dbReference type="ChEBI" id="CHEBI:78516"/>
        <dbReference type="ChEBI" id="CHEBI:456216"/>
    </reaction>
</comment>
<dbReference type="InterPro" id="IPR042114">
    <property type="entry name" value="GatB_C_1"/>
</dbReference>
<dbReference type="AlphaFoldDB" id="A0A3D5Q907"/>
<dbReference type="GO" id="GO:0050566">
    <property type="term" value="F:asparaginyl-tRNA synthase (glutamine-hydrolyzing) activity"/>
    <property type="evidence" value="ECO:0007669"/>
    <property type="project" value="RHEA"/>
</dbReference>
<dbReference type="NCBIfam" id="NF004014">
    <property type="entry name" value="PRK05477.1-4"/>
    <property type="match status" value="1"/>
</dbReference>
<dbReference type="PROSITE" id="PS01234">
    <property type="entry name" value="GATB"/>
    <property type="match status" value="1"/>
</dbReference>
<evidence type="ECO:0000256" key="10">
    <source>
        <dbReference type="ARBA" id="ARBA00047913"/>
    </source>
</evidence>
<protein>
    <recommendedName>
        <fullName evidence="3 11">Aspartyl/glutamyl-tRNA(Asn/Gln) amidotransferase subunit B</fullName>
        <shortName evidence="11">Asp/Glu-ADT subunit B</shortName>
        <ecNumber evidence="11">6.3.5.-</ecNumber>
    </recommendedName>
</protein>
<dbReference type="Proteomes" id="UP000262325">
    <property type="component" value="Unassembled WGS sequence"/>
</dbReference>
<comment type="caution">
    <text evidence="13">The sequence shown here is derived from an EMBL/GenBank/DDBJ whole genome shotgun (WGS) entry which is preliminary data.</text>
</comment>
<keyword evidence="4 11" id="KW-0436">Ligase</keyword>
<accession>A0A3D5Q907</accession>
<evidence type="ECO:0000256" key="7">
    <source>
        <dbReference type="ARBA" id="ARBA00022917"/>
    </source>
</evidence>
<dbReference type="RefSeq" id="WP_273264621.1">
    <property type="nucleotide sequence ID" value="NZ_JAAZVV010000003.1"/>
</dbReference>
<evidence type="ECO:0000259" key="12">
    <source>
        <dbReference type="SMART" id="SM00845"/>
    </source>
</evidence>
<evidence type="ECO:0000256" key="3">
    <source>
        <dbReference type="ARBA" id="ARBA00016923"/>
    </source>
</evidence>
<dbReference type="GO" id="GO:0006412">
    <property type="term" value="P:translation"/>
    <property type="evidence" value="ECO:0007669"/>
    <property type="project" value="UniProtKB-UniRule"/>
</dbReference>
<dbReference type="SUPFAM" id="SSF89095">
    <property type="entry name" value="GatB/YqeY motif"/>
    <property type="match status" value="1"/>
</dbReference>
<dbReference type="EC" id="6.3.5.-" evidence="11"/>
<dbReference type="InterPro" id="IPR004413">
    <property type="entry name" value="GatB"/>
</dbReference>
<evidence type="ECO:0000256" key="2">
    <source>
        <dbReference type="ARBA" id="ARBA00011123"/>
    </source>
</evidence>
<dbReference type="InterPro" id="IPR023168">
    <property type="entry name" value="GatB_Yqey_C_2"/>
</dbReference>
<dbReference type="GO" id="GO:0070681">
    <property type="term" value="P:glutaminyl-tRNAGln biosynthesis via transamidation"/>
    <property type="evidence" value="ECO:0007669"/>
    <property type="project" value="TreeGrafter"/>
</dbReference>
<dbReference type="PANTHER" id="PTHR11659:SF0">
    <property type="entry name" value="GLUTAMYL-TRNA(GLN) AMIDOTRANSFERASE SUBUNIT B, MITOCHONDRIAL"/>
    <property type="match status" value="1"/>
</dbReference>
<evidence type="ECO:0000256" key="6">
    <source>
        <dbReference type="ARBA" id="ARBA00022840"/>
    </source>
</evidence>
<keyword evidence="5 11" id="KW-0547">Nucleotide-binding</keyword>
<comment type="catalytic activity">
    <reaction evidence="10 11">
        <text>L-glutamyl-tRNA(Gln) + L-glutamine + ATP + H2O = L-glutaminyl-tRNA(Gln) + L-glutamate + ADP + phosphate + H(+)</text>
        <dbReference type="Rhea" id="RHEA:17521"/>
        <dbReference type="Rhea" id="RHEA-COMP:9681"/>
        <dbReference type="Rhea" id="RHEA-COMP:9684"/>
        <dbReference type="ChEBI" id="CHEBI:15377"/>
        <dbReference type="ChEBI" id="CHEBI:15378"/>
        <dbReference type="ChEBI" id="CHEBI:29985"/>
        <dbReference type="ChEBI" id="CHEBI:30616"/>
        <dbReference type="ChEBI" id="CHEBI:43474"/>
        <dbReference type="ChEBI" id="CHEBI:58359"/>
        <dbReference type="ChEBI" id="CHEBI:78520"/>
        <dbReference type="ChEBI" id="CHEBI:78521"/>
        <dbReference type="ChEBI" id="CHEBI:456216"/>
    </reaction>
</comment>
<dbReference type="FunFam" id="1.10.150.380:FF:000001">
    <property type="entry name" value="Aspartyl/glutamyl-tRNA(Asn/Gln) amidotransferase subunit B"/>
    <property type="match status" value="1"/>
</dbReference>
<feature type="domain" description="Asn/Gln amidotransferase" evidence="12">
    <location>
        <begin position="330"/>
        <end position="476"/>
    </location>
</feature>
<keyword evidence="7 11" id="KW-0648">Protein biosynthesis</keyword>
<comment type="function">
    <text evidence="8 11">Allows the formation of correctly charged Asn-tRNA(Asn) or Gln-tRNA(Gln) through the transamidation of misacylated Asp-tRNA(Asn) or Glu-tRNA(Gln) in organisms which lack either or both of asparaginyl-tRNA or glutaminyl-tRNA synthetases. The reaction takes place in the presence of glutamine and ATP through an activated phospho-Asp-tRNA(Asn) or phospho-Glu-tRNA(Gln).</text>
</comment>
<dbReference type="InterPro" id="IPR018027">
    <property type="entry name" value="Asn/Gln_amidotransferase"/>
</dbReference>
<evidence type="ECO:0000313" key="14">
    <source>
        <dbReference type="Proteomes" id="UP000262325"/>
    </source>
</evidence>
<dbReference type="InterPro" id="IPR017958">
    <property type="entry name" value="Gln-tRNA_amidoTrfase_suB_CS"/>
</dbReference>
<organism evidence="13 14">
    <name type="scientific">Flexistipes sinusarabici</name>
    <dbReference type="NCBI Taxonomy" id="2352"/>
    <lineage>
        <taxon>Bacteria</taxon>
        <taxon>Pseudomonadati</taxon>
        <taxon>Deferribacterota</taxon>
        <taxon>Deferribacteres</taxon>
        <taxon>Deferribacterales</taxon>
        <taxon>Flexistipitaceae</taxon>
        <taxon>Flexistipes</taxon>
    </lineage>
</organism>
<dbReference type="EMBL" id="DPPF01000010">
    <property type="protein sequence ID" value="HCW92130.1"/>
    <property type="molecule type" value="Genomic_DNA"/>
</dbReference>
<dbReference type="InterPro" id="IPR017959">
    <property type="entry name" value="Asn/Gln-tRNA_amidoTrfase_suB/E"/>
</dbReference>
<gene>
    <name evidence="11" type="primary">gatB</name>
    <name evidence="13" type="ORF">DHM44_00435</name>
</gene>
<dbReference type="InterPro" id="IPR003789">
    <property type="entry name" value="Asn/Gln_tRNA_amidoTrase-B-like"/>
</dbReference>
<dbReference type="SUPFAM" id="SSF55931">
    <property type="entry name" value="Glutamine synthetase/guanido kinase"/>
    <property type="match status" value="1"/>
</dbReference>
<keyword evidence="13" id="KW-0808">Transferase</keyword>
<sequence length="478" mass="54070">MNYEAVIGLEVHVQMGTNTKIFCSCSTNFGAEPNSNVCPVCLGMPGVLPVLNKRALEYAMTAGLALNCEIQESSVFARKNYFYPDLPKGYQISQYELPLCLNGKMKINLEEYSKEIGITRIHMEEDAGKSIHGENLGDYSASYVDLNRTGVPLIEIVSEPDMRTGEEAKAYLQKLKAILQYAGVSECNMEEGSLRCDANISIRPEGQKEFGVKTEIKNMNSFKNVQKAIEYEIKRQTKVLNEGGHIIQETRLWNPDKNITVAMRSKEEAHDYRYFPDPDLIPVKVDDGWIERVRESLPELPDEKKARFKKEYSLPEYDAEVLTSFKTYADYFEECIKSHNNPKIIANWIMSEILRVVNERNCDIFDIGVDPSMLAGLVKLIDDNTISGKIAKDVFEIMLESGKAPAEIVKEKNLAQISDSSELENIVKQVFEENPDELERFKNGEKKLQGFFVGQVMKKTKGQANPKLVNQLIAKLSN</sequence>
<dbReference type="Gene3D" id="1.10.150.380">
    <property type="entry name" value="GatB domain, N-terminal subdomain"/>
    <property type="match status" value="1"/>
</dbReference>
<comment type="subunit">
    <text evidence="2 11">Heterotrimer of A, B and C subunits.</text>
</comment>